<dbReference type="InterPro" id="IPR036388">
    <property type="entry name" value="WH-like_DNA-bd_sf"/>
</dbReference>
<evidence type="ECO:0000256" key="10">
    <source>
        <dbReference type="SAM" id="MobiDB-lite"/>
    </source>
</evidence>
<evidence type="ECO:0000256" key="9">
    <source>
        <dbReference type="HAMAP-Rule" id="MF_00016"/>
    </source>
</evidence>
<keyword evidence="5 9" id="KW-0067">ATP-binding</keyword>
<evidence type="ECO:0000313" key="13">
    <source>
        <dbReference type="Proteomes" id="UP000318741"/>
    </source>
</evidence>
<evidence type="ECO:0000256" key="7">
    <source>
        <dbReference type="ARBA" id="ARBA00023172"/>
    </source>
</evidence>
<dbReference type="InterPro" id="IPR003593">
    <property type="entry name" value="AAA+_ATPase"/>
</dbReference>
<dbReference type="InterPro" id="IPR027417">
    <property type="entry name" value="P-loop_NTPase"/>
</dbReference>
<dbReference type="InterPro" id="IPR008823">
    <property type="entry name" value="RuvB_wg_C"/>
</dbReference>
<dbReference type="CDD" id="cd00009">
    <property type="entry name" value="AAA"/>
    <property type="match status" value="1"/>
</dbReference>
<dbReference type="SUPFAM" id="SSF52540">
    <property type="entry name" value="P-loop containing nucleoside triphosphate hydrolases"/>
    <property type="match status" value="1"/>
</dbReference>
<dbReference type="NCBIfam" id="NF000868">
    <property type="entry name" value="PRK00080.1"/>
    <property type="match status" value="1"/>
</dbReference>
<dbReference type="PANTHER" id="PTHR42848:SF1">
    <property type="entry name" value="HOLLIDAY JUNCTION BRANCH MIGRATION COMPLEX SUBUNIT RUVB"/>
    <property type="match status" value="1"/>
</dbReference>
<keyword evidence="6 9" id="KW-0238">DNA-binding</keyword>
<feature type="binding site" evidence="9">
    <location>
        <position position="98"/>
    </location>
    <ligand>
        <name>ATP</name>
        <dbReference type="ChEBI" id="CHEBI:30616"/>
    </ligand>
</feature>
<dbReference type="EMBL" id="CP036265">
    <property type="protein sequence ID" value="QDT17971.1"/>
    <property type="molecule type" value="Genomic_DNA"/>
</dbReference>
<feature type="compositionally biased region" description="Pro residues" evidence="10">
    <location>
        <begin position="7"/>
        <end position="20"/>
    </location>
</feature>
<keyword evidence="1 9" id="KW-0963">Cytoplasm</keyword>
<dbReference type="Pfam" id="PF17864">
    <property type="entry name" value="AAA_lid_4"/>
    <property type="match status" value="1"/>
</dbReference>
<keyword evidence="13" id="KW-1185">Reference proteome</keyword>
<sequence length="421" mass="45835">MAFGPLDAPPPPADDPPPADPTAMIRSRRTARPSAAVRAALTVPKSPQARMARQPTYRGDDAEPQDAPPPRPARGTSRGEPDDTPAPGTPDAEFENSLRPRRLSEVVGQRKVVERLGITLDAARRRGEPLGHLLLDGPPGLGKTTLATVVPRELDPDGGPGNIQFTSGPALRAPHDLVAYLTCATRGSVLFIDEIHRLPPAVEEYLYPAMEDFRVDIVMGEGTGARTVSLNIEPFTVIGATTRSGMLTAPLRDRFVNHERVEYYEVSDLAEIVRRNAAKLGLTVEGDAAEQLARRSRGTPRKANNLLRWCRDFTQVHSERGVLTPTLAARALEMREVDALGLEDQDRRYLRTIIEAFAGGPVGLSTLSHALSVPTDTLEDEVEPYLLRCGLMQRTSRGRVATVRAWEHLGLDRAADGGSLF</sequence>
<dbReference type="Gene3D" id="1.10.8.60">
    <property type="match status" value="1"/>
</dbReference>
<keyword evidence="8 9" id="KW-0234">DNA repair</keyword>
<feature type="domain" description="AAA+ ATPase" evidence="11">
    <location>
        <begin position="129"/>
        <end position="262"/>
    </location>
</feature>
<evidence type="ECO:0000256" key="3">
    <source>
        <dbReference type="ARBA" id="ARBA00022763"/>
    </source>
</evidence>
<dbReference type="Gene3D" id="1.10.10.10">
    <property type="entry name" value="Winged helix-like DNA-binding domain superfamily/Winged helix DNA-binding domain"/>
    <property type="match status" value="1"/>
</dbReference>
<dbReference type="SMART" id="SM00382">
    <property type="entry name" value="AAA"/>
    <property type="match status" value="1"/>
</dbReference>
<feature type="binding site" evidence="9">
    <location>
        <position position="254"/>
    </location>
    <ligand>
        <name>ATP</name>
        <dbReference type="ChEBI" id="CHEBI:30616"/>
    </ligand>
</feature>
<dbReference type="GO" id="GO:0005524">
    <property type="term" value="F:ATP binding"/>
    <property type="evidence" value="ECO:0007669"/>
    <property type="project" value="UniProtKB-UniRule"/>
</dbReference>
<keyword evidence="3 9" id="KW-0227">DNA damage</keyword>
<evidence type="ECO:0000256" key="5">
    <source>
        <dbReference type="ARBA" id="ARBA00022840"/>
    </source>
</evidence>
<dbReference type="Pfam" id="PF05496">
    <property type="entry name" value="RuvB_N"/>
    <property type="match status" value="1"/>
</dbReference>
<feature type="binding site" evidence="9">
    <location>
        <position position="143"/>
    </location>
    <ligand>
        <name>ATP</name>
        <dbReference type="ChEBI" id="CHEBI:30616"/>
    </ligand>
</feature>
<comment type="subcellular location">
    <subcellularLocation>
        <location evidence="9">Cytoplasm</location>
    </subcellularLocation>
</comment>
<dbReference type="GO" id="GO:0005737">
    <property type="term" value="C:cytoplasm"/>
    <property type="evidence" value="ECO:0007669"/>
    <property type="project" value="UniProtKB-SubCell"/>
</dbReference>
<feature type="binding site" evidence="9">
    <location>
        <position position="399"/>
    </location>
    <ligand>
        <name>DNA</name>
        <dbReference type="ChEBI" id="CHEBI:16991"/>
    </ligand>
</feature>
<keyword evidence="12" id="KW-0347">Helicase</keyword>
<dbReference type="EC" id="3.6.4.-" evidence="9"/>
<comment type="catalytic activity">
    <reaction evidence="9">
        <text>ATP + H2O = ADP + phosphate + H(+)</text>
        <dbReference type="Rhea" id="RHEA:13065"/>
        <dbReference type="ChEBI" id="CHEBI:15377"/>
        <dbReference type="ChEBI" id="CHEBI:15378"/>
        <dbReference type="ChEBI" id="CHEBI:30616"/>
        <dbReference type="ChEBI" id="CHEBI:43474"/>
        <dbReference type="ChEBI" id="CHEBI:456216"/>
    </reaction>
</comment>
<dbReference type="PANTHER" id="PTHR42848">
    <property type="match status" value="1"/>
</dbReference>
<reference evidence="12 13" key="1">
    <citation type="submission" date="2019-02" db="EMBL/GenBank/DDBJ databases">
        <title>Deep-cultivation of Planctomycetes and their phenomic and genomic characterization uncovers novel biology.</title>
        <authorList>
            <person name="Wiegand S."/>
            <person name="Jogler M."/>
            <person name="Boedeker C."/>
            <person name="Pinto D."/>
            <person name="Vollmers J."/>
            <person name="Rivas-Marin E."/>
            <person name="Kohn T."/>
            <person name="Peeters S.H."/>
            <person name="Heuer A."/>
            <person name="Rast P."/>
            <person name="Oberbeckmann S."/>
            <person name="Bunk B."/>
            <person name="Jeske O."/>
            <person name="Meyerdierks A."/>
            <person name="Storesund J.E."/>
            <person name="Kallscheuer N."/>
            <person name="Luecker S."/>
            <person name="Lage O.M."/>
            <person name="Pohl T."/>
            <person name="Merkel B.J."/>
            <person name="Hornburger P."/>
            <person name="Mueller R.-W."/>
            <person name="Bruemmer F."/>
            <person name="Labrenz M."/>
            <person name="Spormann A.M."/>
            <person name="Op den Camp H."/>
            <person name="Overmann J."/>
            <person name="Amann R."/>
            <person name="Jetten M.S.M."/>
            <person name="Mascher T."/>
            <person name="Medema M.H."/>
            <person name="Devos D.P."/>
            <person name="Kaster A.-K."/>
            <person name="Ovreas L."/>
            <person name="Rohde M."/>
            <person name="Galperin M.Y."/>
            <person name="Jogler C."/>
        </authorList>
    </citation>
    <scope>NUCLEOTIDE SEQUENCE [LARGE SCALE GENOMIC DNA]</scope>
    <source>
        <strain evidence="12 13">CA12</strain>
    </source>
</reference>
<evidence type="ECO:0000256" key="4">
    <source>
        <dbReference type="ARBA" id="ARBA00022801"/>
    </source>
</evidence>
<dbReference type="GO" id="GO:0009378">
    <property type="term" value="F:four-way junction helicase activity"/>
    <property type="evidence" value="ECO:0007669"/>
    <property type="project" value="InterPro"/>
</dbReference>
<dbReference type="InterPro" id="IPR008824">
    <property type="entry name" value="RuvB-like_N"/>
</dbReference>
<evidence type="ECO:0000256" key="8">
    <source>
        <dbReference type="ARBA" id="ARBA00023204"/>
    </source>
</evidence>
<feature type="binding site" evidence="9">
    <location>
        <position position="145"/>
    </location>
    <ligand>
        <name>ATP</name>
        <dbReference type="ChEBI" id="CHEBI:30616"/>
    </ligand>
</feature>
<feature type="region of interest" description="Head domain (RuvB-H)" evidence="9">
    <location>
        <begin position="339"/>
        <end position="421"/>
    </location>
</feature>
<dbReference type="Gene3D" id="3.40.50.300">
    <property type="entry name" value="P-loop containing nucleotide triphosphate hydrolases"/>
    <property type="match status" value="1"/>
</dbReference>
<accession>A0A517PF13</accession>
<dbReference type="HAMAP" id="MF_00016">
    <property type="entry name" value="DNA_HJ_migration_RuvB"/>
    <property type="match status" value="1"/>
</dbReference>
<dbReference type="InterPro" id="IPR041445">
    <property type="entry name" value="AAA_lid_4"/>
</dbReference>
<feature type="binding site" evidence="9">
    <location>
        <position position="144"/>
    </location>
    <ligand>
        <name>Mg(2+)</name>
        <dbReference type="ChEBI" id="CHEBI:18420"/>
    </ligand>
</feature>
<dbReference type="GO" id="GO:0006281">
    <property type="term" value="P:DNA repair"/>
    <property type="evidence" value="ECO:0007669"/>
    <property type="project" value="UniProtKB-UniRule"/>
</dbReference>
<feature type="binding site" evidence="9">
    <location>
        <position position="140"/>
    </location>
    <ligand>
        <name>ATP</name>
        <dbReference type="ChEBI" id="CHEBI:30616"/>
    </ligand>
</feature>
<keyword evidence="4 9" id="KW-0378">Hydrolase</keyword>
<dbReference type="InterPro" id="IPR004605">
    <property type="entry name" value="DNA_helicase_Holl-junc_RuvB"/>
</dbReference>
<feature type="binding site" evidence="9">
    <location>
        <position position="264"/>
    </location>
    <ligand>
        <name>ATP</name>
        <dbReference type="ChEBI" id="CHEBI:30616"/>
    </ligand>
</feature>
<evidence type="ECO:0000259" key="11">
    <source>
        <dbReference type="SMART" id="SM00382"/>
    </source>
</evidence>
<organism evidence="12 13">
    <name type="scientific">Alienimonas californiensis</name>
    <dbReference type="NCBI Taxonomy" id="2527989"/>
    <lineage>
        <taxon>Bacteria</taxon>
        <taxon>Pseudomonadati</taxon>
        <taxon>Planctomycetota</taxon>
        <taxon>Planctomycetia</taxon>
        <taxon>Planctomycetales</taxon>
        <taxon>Planctomycetaceae</taxon>
        <taxon>Alienimonas</taxon>
    </lineage>
</organism>
<feature type="binding site" evidence="9">
    <location>
        <position position="144"/>
    </location>
    <ligand>
        <name>ATP</name>
        <dbReference type="ChEBI" id="CHEBI:30616"/>
    </ligand>
</feature>
<feature type="binding site" evidence="9">
    <location>
        <position position="99"/>
    </location>
    <ligand>
        <name>ATP</name>
        <dbReference type="ChEBI" id="CHEBI:30616"/>
    </ligand>
</feature>
<dbReference type="KEGG" id="acaf:CA12_41090"/>
<feature type="binding site" evidence="9">
    <location>
        <position position="301"/>
    </location>
    <ligand>
        <name>ATP</name>
        <dbReference type="ChEBI" id="CHEBI:30616"/>
    </ligand>
</feature>
<gene>
    <name evidence="12" type="primary">ruvB_2</name>
    <name evidence="9" type="synonym">ruvB</name>
    <name evidence="12" type="ORF">CA12_41090</name>
</gene>
<feature type="binding site" evidence="9">
    <location>
        <position position="394"/>
    </location>
    <ligand>
        <name>DNA</name>
        <dbReference type="ChEBI" id="CHEBI:16991"/>
    </ligand>
</feature>
<evidence type="ECO:0000256" key="1">
    <source>
        <dbReference type="ARBA" id="ARBA00022490"/>
    </source>
</evidence>
<dbReference type="SUPFAM" id="SSF46785">
    <property type="entry name" value="Winged helix' DNA-binding domain"/>
    <property type="match status" value="1"/>
</dbReference>
<dbReference type="GO" id="GO:0006310">
    <property type="term" value="P:DNA recombination"/>
    <property type="evidence" value="ECO:0007669"/>
    <property type="project" value="UniProtKB-UniRule"/>
</dbReference>
<dbReference type="GO" id="GO:0016887">
    <property type="term" value="F:ATP hydrolysis activity"/>
    <property type="evidence" value="ECO:0007669"/>
    <property type="project" value="RHEA"/>
</dbReference>
<dbReference type="Proteomes" id="UP000318741">
    <property type="component" value="Chromosome"/>
</dbReference>
<comment type="caution">
    <text evidence="9">Lacks conserved residue(s) required for the propagation of feature annotation.</text>
</comment>
<feature type="binding site" evidence="9">
    <location>
        <begin position="211"/>
        <end position="213"/>
    </location>
    <ligand>
        <name>ATP</name>
        <dbReference type="ChEBI" id="CHEBI:30616"/>
    </ligand>
</feature>
<evidence type="ECO:0000256" key="6">
    <source>
        <dbReference type="ARBA" id="ARBA00023125"/>
    </source>
</evidence>
<proteinExistence type="inferred from homology"/>
<dbReference type="InterPro" id="IPR036390">
    <property type="entry name" value="WH_DNA-bd_sf"/>
</dbReference>
<comment type="similarity">
    <text evidence="9">Belongs to the RuvB family.</text>
</comment>
<name>A0A517PF13_9PLAN</name>
<dbReference type="Pfam" id="PF05491">
    <property type="entry name" value="WHD_RuvB"/>
    <property type="match status" value="1"/>
</dbReference>
<dbReference type="AlphaFoldDB" id="A0A517PF13"/>
<comment type="function">
    <text evidence="9">The RuvA-RuvB-RuvC complex processes Holliday junction (HJ) DNA during genetic recombination and DNA repair, while the RuvA-RuvB complex plays an important role in the rescue of blocked DNA replication forks via replication fork reversal (RFR). RuvA specifically binds to HJ cruciform DNA, conferring on it an open structure. The RuvB hexamer acts as an ATP-dependent pump, pulling dsDNA into and through the RuvAB complex. RuvB forms 2 homohexamers on either side of HJ DNA bound by 1 or 2 RuvA tetramers; 4 subunits per hexamer contact DNA at a time. Coordinated motions by a converter formed by DNA-disengaged RuvB subunits stimulates ATP hydrolysis and nucleotide exchange. Immobilization of the converter enables RuvB to convert the ATP-contained energy into a lever motion, pulling 2 nucleotides of DNA out of the RuvA tetramer per ATP hydrolyzed, thus driving DNA branch migration. The RuvB motors rotate together with the DNA substrate, which together with the progressing nucleotide cycle form the mechanistic basis for DNA recombination by continuous HJ branch migration. Branch migration allows RuvC to scan DNA until it finds its consensus sequence, where it cleaves and resolves cruciform DNA.</text>
</comment>
<keyword evidence="2 9" id="KW-0547">Nucleotide-binding</keyword>
<evidence type="ECO:0000256" key="2">
    <source>
        <dbReference type="ARBA" id="ARBA00022741"/>
    </source>
</evidence>
<comment type="domain">
    <text evidence="9">Has 3 domains, the large (RuvB-L) and small ATPase (RuvB-S) domains and the C-terminal head (RuvB-H) domain. The head domain binds DNA, while the ATPase domains jointly bind ATP, ADP or are empty depending on the state of the subunit in the translocation cycle. During a single DNA translocation step the structure of each domain remains the same, but their relative positions change.</text>
</comment>
<feature type="region of interest" description="Disordered" evidence="10">
    <location>
        <begin position="1"/>
        <end position="102"/>
    </location>
</feature>
<protein>
    <recommendedName>
        <fullName evidence="9">Holliday junction branch migration complex subunit RuvB</fullName>
        <ecNumber evidence="9">3.6.4.-</ecNumber>
    </recommendedName>
</protein>
<keyword evidence="7 9" id="KW-0233">DNA recombination</keyword>
<dbReference type="GO" id="GO:0048476">
    <property type="term" value="C:Holliday junction resolvase complex"/>
    <property type="evidence" value="ECO:0007669"/>
    <property type="project" value="UniProtKB-UniRule"/>
</dbReference>
<comment type="subunit">
    <text evidence="9">Homohexamer. Forms an RuvA(8)-RuvB(12)-Holliday junction (HJ) complex. HJ DNA is sandwiched between 2 RuvA tetramers; dsDNA enters through RuvA and exits via RuvB. An RuvB hexamer assembles on each DNA strand where it exits the tetramer. Each RuvB hexamer is contacted by two RuvA subunits (via domain III) on 2 adjacent RuvB subunits; this complex drives branch migration. In the full resolvosome a probable DNA-RuvA(4)-RuvB(12)-RuvC(2) complex forms which resolves the HJ.</text>
</comment>
<dbReference type="NCBIfam" id="TIGR00635">
    <property type="entry name" value="ruvB"/>
    <property type="match status" value="1"/>
</dbReference>
<evidence type="ECO:0000313" key="12">
    <source>
        <dbReference type="EMBL" id="QDT17971.1"/>
    </source>
</evidence>
<dbReference type="GO" id="GO:0000400">
    <property type="term" value="F:four-way junction DNA binding"/>
    <property type="evidence" value="ECO:0007669"/>
    <property type="project" value="UniProtKB-UniRule"/>
</dbReference>